<comment type="subcellular location">
    <subcellularLocation>
        <location evidence="1">Nucleus</location>
    </subcellularLocation>
</comment>
<dbReference type="InterPro" id="IPR011598">
    <property type="entry name" value="bHLH_dom"/>
</dbReference>
<evidence type="ECO:0000313" key="7">
    <source>
        <dbReference type="EMBL" id="KAB5561031.1"/>
    </source>
</evidence>
<evidence type="ECO:0000259" key="6">
    <source>
        <dbReference type="PROSITE" id="PS50888"/>
    </source>
</evidence>
<evidence type="ECO:0000256" key="3">
    <source>
        <dbReference type="ARBA" id="ARBA00023163"/>
    </source>
</evidence>
<dbReference type="InterPro" id="IPR044295">
    <property type="entry name" value="BIM1/2/3"/>
</dbReference>
<dbReference type="Pfam" id="PF00010">
    <property type="entry name" value="HLH"/>
    <property type="match status" value="1"/>
</dbReference>
<evidence type="ECO:0000256" key="2">
    <source>
        <dbReference type="ARBA" id="ARBA00023015"/>
    </source>
</evidence>
<dbReference type="SUPFAM" id="SSF47459">
    <property type="entry name" value="HLH, helix-loop-helix DNA-binding domain"/>
    <property type="match status" value="1"/>
</dbReference>
<evidence type="ECO:0000313" key="8">
    <source>
        <dbReference type="Proteomes" id="UP000326939"/>
    </source>
</evidence>
<dbReference type="PANTHER" id="PTHR46412">
    <property type="entry name" value="BES1-INTERACTING MYC-LIKE PROTEIN"/>
    <property type="match status" value="1"/>
</dbReference>
<dbReference type="EMBL" id="VDCV01000004">
    <property type="protein sequence ID" value="KAB5561031.1"/>
    <property type="molecule type" value="Genomic_DNA"/>
</dbReference>
<accession>A0A5N5N3J6</accession>
<dbReference type="Gene3D" id="4.10.280.10">
    <property type="entry name" value="Helix-loop-helix DNA-binding domain"/>
    <property type="match status" value="1"/>
</dbReference>
<dbReference type="GO" id="GO:0005634">
    <property type="term" value="C:nucleus"/>
    <property type="evidence" value="ECO:0007669"/>
    <property type="project" value="UniProtKB-SubCell"/>
</dbReference>
<feature type="domain" description="BHLH" evidence="6">
    <location>
        <begin position="24"/>
        <end position="74"/>
    </location>
</feature>
<keyword evidence="3" id="KW-0804">Transcription</keyword>
<feature type="compositionally biased region" description="Basic and acidic residues" evidence="5">
    <location>
        <begin position="26"/>
        <end position="36"/>
    </location>
</feature>
<dbReference type="CDD" id="cd11453">
    <property type="entry name" value="bHLH_AtBIM_like"/>
    <property type="match status" value="1"/>
</dbReference>
<comment type="caution">
    <text evidence="7">The sequence shown here is derived from an EMBL/GenBank/DDBJ whole genome shotgun (WGS) entry which is preliminary data.</text>
</comment>
<reference evidence="8" key="1">
    <citation type="journal article" date="2019" name="Gigascience">
        <title>De novo genome assembly of the endangered Acer yangbiense, a plant species with extremely small populations endemic to Yunnan Province, China.</title>
        <authorList>
            <person name="Yang J."/>
            <person name="Wariss H.M."/>
            <person name="Tao L."/>
            <person name="Zhang R."/>
            <person name="Yun Q."/>
            <person name="Hollingsworth P."/>
            <person name="Dao Z."/>
            <person name="Luo G."/>
            <person name="Guo H."/>
            <person name="Ma Y."/>
            <person name="Sun W."/>
        </authorList>
    </citation>
    <scope>NUCLEOTIDE SEQUENCE [LARGE SCALE GENOMIC DNA]</scope>
    <source>
        <strain evidence="8">cv. br00</strain>
    </source>
</reference>
<dbReference type="GO" id="GO:0006351">
    <property type="term" value="P:DNA-templated transcription"/>
    <property type="evidence" value="ECO:0007669"/>
    <property type="project" value="InterPro"/>
</dbReference>
<protein>
    <recommendedName>
        <fullName evidence="6">BHLH domain-containing protein</fullName>
    </recommendedName>
</protein>
<dbReference type="Proteomes" id="UP000326939">
    <property type="component" value="Chromosome 4"/>
</dbReference>
<sequence>MVKSAKSQLDEEDEPEDYDSSSYKGEVVKAESKSSEPKANANRFQALRDLIPQNDQKRDKASFLLEVIEYIQFLQDKLQMYEGSYEGWSQEPAKLLPWAMQGGFLGHDQERDYCLGMKDVLTIYNFESLINMSIEKIDRASAESLLDHTTQVMKNGSAHENSVILANVHNSIESDMGAAAMYKTLDHPPGPTSQAIPFDAQTPSNVFAAVGRGGLPTQSLQESVLDAENMAYQLQSQLLHGRPCATECSTPNNTLNGQQDLASDSLSVNISNAYSQRILNTLTQALHSSGVDLAQTSIGVQIDVGKRENSTTAVAPSSKVYFYDPKLIIGSPDQVNKYLSNQVIVQDGVGSGAENSEQAHKRPRREKC</sequence>
<dbReference type="GO" id="GO:0003700">
    <property type="term" value="F:DNA-binding transcription factor activity"/>
    <property type="evidence" value="ECO:0007669"/>
    <property type="project" value="InterPro"/>
</dbReference>
<dbReference type="PANTHER" id="PTHR46412:SF9">
    <property type="entry name" value="TRANSCRIPTION FACTOR BIM3"/>
    <property type="match status" value="1"/>
</dbReference>
<dbReference type="InterPro" id="IPR036638">
    <property type="entry name" value="HLH_DNA-bd_sf"/>
</dbReference>
<proteinExistence type="predicted"/>
<keyword evidence="8" id="KW-1185">Reference proteome</keyword>
<keyword evidence="4" id="KW-0539">Nucleus</keyword>
<keyword evidence="2" id="KW-0805">Transcription regulation</keyword>
<organism evidence="7 8">
    <name type="scientific">Salix brachista</name>
    <dbReference type="NCBI Taxonomy" id="2182728"/>
    <lineage>
        <taxon>Eukaryota</taxon>
        <taxon>Viridiplantae</taxon>
        <taxon>Streptophyta</taxon>
        <taxon>Embryophyta</taxon>
        <taxon>Tracheophyta</taxon>
        <taxon>Spermatophyta</taxon>
        <taxon>Magnoliopsida</taxon>
        <taxon>eudicotyledons</taxon>
        <taxon>Gunneridae</taxon>
        <taxon>Pentapetalae</taxon>
        <taxon>rosids</taxon>
        <taxon>fabids</taxon>
        <taxon>Malpighiales</taxon>
        <taxon>Salicaceae</taxon>
        <taxon>Saliceae</taxon>
        <taxon>Salix</taxon>
    </lineage>
</organism>
<evidence type="ECO:0000256" key="4">
    <source>
        <dbReference type="ARBA" id="ARBA00023242"/>
    </source>
</evidence>
<feature type="compositionally biased region" description="Acidic residues" evidence="5">
    <location>
        <begin position="10"/>
        <end position="19"/>
    </location>
</feature>
<feature type="region of interest" description="Disordered" evidence="5">
    <location>
        <begin position="1"/>
        <end position="40"/>
    </location>
</feature>
<evidence type="ECO:0000256" key="1">
    <source>
        <dbReference type="ARBA" id="ARBA00004123"/>
    </source>
</evidence>
<dbReference type="SMART" id="SM00353">
    <property type="entry name" value="HLH"/>
    <property type="match status" value="1"/>
</dbReference>
<evidence type="ECO:0000256" key="5">
    <source>
        <dbReference type="SAM" id="MobiDB-lite"/>
    </source>
</evidence>
<dbReference type="PROSITE" id="PS50888">
    <property type="entry name" value="BHLH"/>
    <property type="match status" value="1"/>
</dbReference>
<dbReference type="GO" id="GO:0046983">
    <property type="term" value="F:protein dimerization activity"/>
    <property type="evidence" value="ECO:0007669"/>
    <property type="project" value="InterPro"/>
</dbReference>
<name>A0A5N5N3J6_9ROSI</name>
<gene>
    <name evidence="7" type="ORF">DKX38_005988</name>
</gene>
<dbReference type="AlphaFoldDB" id="A0A5N5N3J6"/>